<dbReference type="RefSeq" id="WP_094376341.1">
    <property type="nucleotide sequence ID" value="NZ_NOKA02000041.1"/>
</dbReference>
<accession>A0A371JC58</accession>
<dbReference type="EMBL" id="NOKA02000041">
    <property type="protein sequence ID" value="RDY30322.1"/>
    <property type="molecule type" value="Genomic_DNA"/>
</dbReference>
<sequence>MGNLNGYHVDGSKLSSSELIELEHFFKLREYDHYDVAGEPGVYTVMYYKNYDPIPDNPFPDKCIFRKIS</sequence>
<protein>
    <submittedName>
        <fullName evidence="1">Uncharacterized protein</fullName>
    </submittedName>
</protein>
<reference evidence="1 2" key="1">
    <citation type="journal article" date="2017" name="Genome Announc.">
        <title>Draft Genome Sequence of a Sporulating and Motile Strain of Lachnotalea glycerini Isolated from Water in Quebec City, Canada.</title>
        <authorList>
            <person name="Maheux A.F."/>
            <person name="Boudreau D.K."/>
            <person name="Berube E."/>
            <person name="Boissinot M."/>
            <person name="Raymond F."/>
            <person name="Brodeur S."/>
            <person name="Corbeil J."/>
            <person name="Isabel S."/>
            <person name="Omar R.F."/>
            <person name="Bergeron M.G."/>
        </authorList>
    </citation>
    <scope>NUCLEOTIDE SEQUENCE [LARGE SCALE GENOMIC DNA]</scope>
    <source>
        <strain evidence="1 2">CCRI-19302</strain>
    </source>
</reference>
<proteinExistence type="predicted"/>
<keyword evidence="2" id="KW-1185">Reference proteome</keyword>
<name>A0A371JC58_9FIRM</name>
<evidence type="ECO:0000313" key="2">
    <source>
        <dbReference type="Proteomes" id="UP000216411"/>
    </source>
</evidence>
<evidence type="ECO:0000313" key="1">
    <source>
        <dbReference type="EMBL" id="RDY30322.1"/>
    </source>
</evidence>
<organism evidence="1 2">
    <name type="scientific">Lachnotalea glycerini</name>
    <dbReference type="NCBI Taxonomy" id="1763509"/>
    <lineage>
        <taxon>Bacteria</taxon>
        <taxon>Bacillati</taxon>
        <taxon>Bacillota</taxon>
        <taxon>Clostridia</taxon>
        <taxon>Lachnospirales</taxon>
        <taxon>Lachnospiraceae</taxon>
        <taxon>Lachnotalea</taxon>
    </lineage>
</organism>
<dbReference type="Proteomes" id="UP000216411">
    <property type="component" value="Unassembled WGS sequence"/>
</dbReference>
<dbReference type="AlphaFoldDB" id="A0A371JC58"/>
<gene>
    <name evidence="1" type="ORF">CG710_015425</name>
</gene>
<comment type="caution">
    <text evidence="1">The sequence shown here is derived from an EMBL/GenBank/DDBJ whole genome shotgun (WGS) entry which is preliminary data.</text>
</comment>